<dbReference type="InterPro" id="IPR011991">
    <property type="entry name" value="ArsR-like_HTH"/>
</dbReference>
<dbReference type="EMBL" id="CP058350">
    <property type="protein sequence ID" value="QLF69907.1"/>
    <property type="molecule type" value="Genomic_DNA"/>
</dbReference>
<dbReference type="SUPFAM" id="SSF46785">
    <property type="entry name" value="Winged helix' DNA-binding domain"/>
    <property type="match status" value="1"/>
</dbReference>
<gene>
    <name evidence="5" type="ORF">FE840_010375</name>
</gene>
<reference evidence="5 6" key="1">
    <citation type="submission" date="2020-06" db="EMBL/GenBank/DDBJ databases">
        <title>Genome sequence of Rhizobium sp strain ADMK78.</title>
        <authorList>
            <person name="Rahi P."/>
        </authorList>
    </citation>
    <scope>NUCLEOTIDE SEQUENCE [LARGE SCALE GENOMIC DNA]</scope>
    <source>
        <strain evidence="5 6">ADMK78</strain>
    </source>
</reference>
<dbReference type="InterPro" id="IPR019885">
    <property type="entry name" value="Tscrpt_reg_HTH_AsnC-type_CS"/>
</dbReference>
<sequence>MPKLDHFDRAILNALQVNARATNVEIAETVNLSQSPCLRRIRALEEEGIIKGYRADLDRQAVGLEMTIFVAFKVSRHSFDNAQEFQQSLLKIPEIVSCYMISGDYDFLAEIVVENLAAYERLLTERLLVLPQVTDIRSNFAIRNIKTGGPLQLPTTRR</sequence>
<dbReference type="InterPro" id="IPR036388">
    <property type="entry name" value="WH-like_DNA-bd_sf"/>
</dbReference>
<dbReference type="Gene3D" id="3.30.70.920">
    <property type="match status" value="1"/>
</dbReference>
<dbReference type="PRINTS" id="PR00033">
    <property type="entry name" value="HTHASNC"/>
</dbReference>
<keyword evidence="3" id="KW-0804">Transcription</keyword>
<dbReference type="InterPro" id="IPR011008">
    <property type="entry name" value="Dimeric_a/b-barrel"/>
</dbReference>
<evidence type="ECO:0000259" key="4">
    <source>
        <dbReference type="PROSITE" id="PS50956"/>
    </source>
</evidence>
<evidence type="ECO:0000256" key="2">
    <source>
        <dbReference type="ARBA" id="ARBA00023125"/>
    </source>
</evidence>
<keyword evidence="2" id="KW-0238">DNA-binding</keyword>
<keyword evidence="6" id="KW-1185">Reference proteome</keyword>
<dbReference type="SUPFAM" id="SSF54909">
    <property type="entry name" value="Dimeric alpha+beta barrel"/>
    <property type="match status" value="1"/>
</dbReference>
<name>A0ABX6QNQ1_9HYPH</name>
<dbReference type="InterPro" id="IPR036390">
    <property type="entry name" value="WH_DNA-bd_sf"/>
</dbReference>
<dbReference type="Proteomes" id="UP000308530">
    <property type="component" value="Chromosome"/>
</dbReference>
<dbReference type="InterPro" id="IPR019887">
    <property type="entry name" value="Tscrpt_reg_AsnC/Lrp_C"/>
</dbReference>
<protein>
    <submittedName>
        <fullName evidence="5">Lrp/AsnC family transcriptional regulator</fullName>
    </submittedName>
</protein>
<feature type="domain" description="HTH asnC-type" evidence="4">
    <location>
        <begin position="4"/>
        <end position="65"/>
    </location>
</feature>
<keyword evidence="1" id="KW-0805">Transcription regulation</keyword>
<dbReference type="Pfam" id="PF13412">
    <property type="entry name" value="HTH_24"/>
    <property type="match status" value="1"/>
</dbReference>
<dbReference type="CDD" id="cd00090">
    <property type="entry name" value="HTH_ARSR"/>
    <property type="match status" value="1"/>
</dbReference>
<evidence type="ECO:0000256" key="3">
    <source>
        <dbReference type="ARBA" id="ARBA00023163"/>
    </source>
</evidence>
<evidence type="ECO:0000256" key="1">
    <source>
        <dbReference type="ARBA" id="ARBA00023015"/>
    </source>
</evidence>
<evidence type="ECO:0000313" key="6">
    <source>
        <dbReference type="Proteomes" id="UP000308530"/>
    </source>
</evidence>
<dbReference type="PANTHER" id="PTHR30154:SF34">
    <property type="entry name" value="TRANSCRIPTIONAL REGULATOR AZLB"/>
    <property type="match status" value="1"/>
</dbReference>
<proteinExistence type="predicted"/>
<dbReference type="RefSeq" id="WP_138288169.1">
    <property type="nucleotide sequence ID" value="NZ_CP058350.1"/>
</dbReference>
<evidence type="ECO:0000313" key="5">
    <source>
        <dbReference type="EMBL" id="QLF69907.1"/>
    </source>
</evidence>
<accession>A0ABX6QNQ1</accession>
<dbReference type="InterPro" id="IPR000485">
    <property type="entry name" value="AsnC-type_HTH_dom"/>
</dbReference>
<dbReference type="Gene3D" id="1.10.10.10">
    <property type="entry name" value="Winged helix-like DNA-binding domain superfamily/Winged helix DNA-binding domain"/>
    <property type="match status" value="1"/>
</dbReference>
<dbReference type="SMART" id="SM00344">
    <property type="entry name" value="HTH_ASNC"/>
    <property type="match status" value="1"/>
</dbReference>
<dbReference type="PROSITE" id="PS50956">
    <property type="entry name" value="HTH_ASNC_2"/>
    <property type="match status" value="1"/>
</dbReference>
<dbReference type="PROSITE" id="PS00519">
    <property type="entry name" value="HTH_ASNC_1"/>
    <property type="match status" value="1"/>
</dbReference>
<organism evidence="5 6">
    <name type="scientific">Peteryoungia desertarenae</name>
    <dbReference type="NCBI Taxonomy" id="1813451"/>
    <lineage>
        <taxon>Bacteria</taxon>
        <taxon>Pseudomonadati</taxon>
        <taxon>Pseudomonadota</taxon>
        <taxon>Alphaproteobacteria</taxon>
        <taxon>Hyphomicrobiales</taxon>
        <taxon>Rhizobiaceae</taxon>
        <taxon>Peteryoungia</taxon>
    </lineage>
</organism>
<dbReference type="PANTHER" id="PTHR30154">
    <property type="entry name" value="LEUCINE-RESPONSIVE REGULATORY PROTEIN"/>
    <property type="match status" value="1"/>
</dbReference>
<dbReference type="Pfam" id="PF01037">
    <property type="entry name" value="AsnC_trans_reg"/>
    <property type="match status" value="1"/>
</dbReference>
<dbReference type="InterPro" id="IPR019888">
    <property type="entry name" value="Tscrpt_reg_AsnC-like"/>
</dbReference>